<evidence type="ECO:0000313" key="2">
    <source>
        <dbReference type="WBParaSite" id="PEQ_0000498201-mRNA-1"/>
    </source>
</evidence>
<dbReference type="WBParaSite" id="PEQ_0000498201-mRNA-1">
    <property type="protein sequence ID" value="PEQ_0000498201-mRNA-1"/>
    <property type="gene ID" value="PEQ_0000498201"/>
</dbReference>
<sequence>MISRMYRARFWILRRRRTRMPFHPRCRWQLIRSLWQI</sequence>
<dbReference type="Proteomes" id="UP000887564">
    <property type="component" value="Unplaced"/>
</dbReference>
<dbReference type="AlphaFoldDB" id="A0A914RJM9"/>
<proteinExistence type="predicted"/>
<evidence type="ECO:0000313" key="1">
    <source>
        <dbReference type="Proteomes" id="UP000887564"/>
    </source>
</evidence>
<organism evidence="1 2">
    <name type="scientific">Parascaris equorum</name>
    <name type="common">Equine roundworm</name>
    <dbReference type="NCBI Taxonomy" id="6256"/>
    <lineage>
        <taxon>Eukaryota</taxon>
        <taxon>Metazoa</taxon>
        <taxon>Ecdysozoa</taxon>
        <taxon>Nematoda</taxon>
        <taxon>Chromadorea</taxon>
        <taxon>Rhabditida</taxon>
        <taxon>Spirurina</taxon>
        <taxon>Ascaridomorpha</taxon>
        <taxon>Ascaridoidea</taxon>
        <taxon>Ascarididae</taxon>
        <taxon>Parascaris</taxon>
    </lineage>
</organism>
<name>A0A914RJM9_PAREQ</name>
<keyword evidence="1" id="KW-1185">Reference proteome</keyword>
<reference evidence="2" key="1">
    <citation type="submission" date="2022-11" db="UniProtKB">
        <authorList>
            <consortium name="WormBaseParasite"/>
        </authorList>
    </citation>
    <scope>IDENTIFICATION</scope>
</reference>
<accession>A0A914RJM9</accession>
<protein>
    <submittedName>
        <fullName evidence="2">Uncharacterized protein</fullName>
    </submittedName>
</protein>